<evidence type="ECO:0000313" key="5">
    <source>
        <dbReference type="Proteomes" id="UP000239711"/>
    </source>
</evidence>
<reference evidence="4 5" key="1">
    <citation type="submission" date="2018-02" db="EMBL/GenBank/DDBJ databases">
        <title>The draft genome of Sphingobacterium sp. 5JN-11.</title>
        <authorList>
            <person name="Liu L."/>
            <person name="Li L."/>
            <person name="Liang L."/>
            <person name="Zhang X."/>
            <person name="Wang T."/>
        </authorList>
    </citation>
    <scope>NUCLEOTIDE SEQUENCE [LARGE SCALE GENOMIC DNA]</scope>
    <source>
        <strain evidence="4 5">5JN-11</strain>
    </source>
</reference>
<evidence type="ECO:0000256" key="1">
    <source>
        <dbReference type="SAM" id="SignalP"/>
    </source>
</evidence>
<dbReference type="Pfam" id="PF21348">
    <property type="entry name" value="RGL11_C"/>
    <property type="match status" value="1"/>
</dbReference>
<keyword evidence="5" id="KW-1185">Reference proteome</keyword>
<protein>
    <submittedName>
        <fullName evidence="4">Silent information regulator protein Sir2</fullName>
    </submittedName>
</protein>
<feature type="domain" description="Rhamnogalacturonan lyase family 11 C-terminal" evidence="3">
    <location>
        <begin position="163"/>
        <end position="614"/>
    </location>
</feature>
<comment type="caution">
    <text evidence="4">The sequence shown here is derived from an EMBL/GenBank/DDBJ whole genome shotgun (WGS) entry which is preliminary data.</text>
</comment>
<dbReference type="Gene3D" id="2.60.40.10">
    <property type="entry name" value="Immunoglobulins"/>
    <property type="match status" value="1"/>
</dbReference>
<feature type="chain" id="PRO_5015435532" evidence="1">
    <location>
        <begin position="23"/>
        <end position="614"/>
    </location>
</feature>
<dbReference type="InterPro" id="IPR049366">
    <property type="entry name" value="RGL11_C"/>
</dbReference>
<dbReference type="InterPro" id="IPR034641">
    <property type="entry name" value="RGL11"/>
</dbReference>
<feature type="signal peptide" evidence="1">
    <location>
        <begin position="1"/>
        <end position="22"/>
    </location>
</feature>
<dbReference type="RefSeq" id="WP_105715050.1">
    <property type="nucleotide sequence ID" value="NZ_PVBQ01000001.1"/>
</dbReference>
<accession>A0A2S9J8X4</accession>
<dbReference type="EMBL" id="PVBQ01000001">
    <property type="protein sequence ID" value="PRD49210.1"/>
    <property type="molecule type" value="Genomic_DNA"/>
</dbReference>
<dbReference type="InterPro" id="IPR028994">
    <property type="entry name" value="Integrin_alpha_N"/>
</dbReference>
<name>A0A2S9J8X4_9SPHI</name>
<feature type="domain" description="Rhamnogalacturonan I lyase beta-sheet" evidence="2">
    <location>
        <begin position="55"/>
        <end position="132"/>
    </location>
</feature>
<gene>
    <name evidence="4" type="ORF">C5745_00800</name>
</gene>
<keyword evidence="1" id="KW-0732">Signal</keyword>
<dbReference type="PANTHER" id="PTHR43118">
    <property type="entry name" value="RHAMNOGALACTURONAN LYASE (EUROFUNG)"/>
    <property type="match status" value="1"/>
</dbReference>
<dbReference type="OrthoDB" id="9802318at2"/>
<dbReference type="InterPro" id="IPR013783">
    <property type="entry name" value="Ig-like_fold"/>
</dbReference>
<evidence type="ECO:0000259" key="2">
    <source>
        <dbReference type="Pfam" id="PF18370"/>
    </source>
</evidence>
<organism evidence="4 5">
    <name type="scientific">Sphingobacterium haloxyli</name>
    <dbReference type="NCBI Taxonomy" id="2100533"/>
    <lineage>
        <taxon>Bacteria</taxon>
        <taxon>Pseudomonadati</taxon>
        <taxon>Bacteroidota</taxon>
        <taxon>Sphingobacteriia</taxon>
        <taxon>Sphingobacteriales</taxon>
        <taxon>Sphingobacteriaceae</taxon>
        <taxon>Sphingobacterium</taxon>
    </lineage>
</organism>
<dbReference type="PANTHER" id="PTHR43118:SF1">
    <property type="entry name" value="RHAMNOGALACTURONAN LYASE (EUROFUNG)"/>
    <property type="match status" value="1"/>
</dbReference>
<evidence type="ECO:0000259" key="3">
    <source>
        <dbReference type="Pfam" id="PF21348"/>
    </source>
</evidence>
<dbReference type="Proteomes" id="UP000239711">
    <property type="component" value="Unassembled WGS sequence"/>
</dbReference>
<dbReference type="SUPFAM" id="SSF69318">
    <property type="entry name" value="Integrin alpha N-terminal domain"/>
    <property type="match status" value="1"/>
</dbReference>
<dbReference type="InterPro" id="IPR041624">
    <property type="entry name" value="RGI_lyase"/>
</dbReference>
<sequence>MRYTKIFCSAVLFFAMSTLTFSQDTRERNYMYEILKPNHAQKPEVKGFAQTRVEESLNRGLTLARIQEGGAIHISWRLLKTDEEDVAFNVYRSVNGKETKLNKKPITETTDFADTQIKAENALYWVEAIQGKGRTLSEKKSLPRNIGGEANYHSIKLKDPSVTAGRVAVADLNGDGQYDYIIRHPNSNVDPGVPTPDDGTTYKIEAYLHDGTYLWTKDLGLGIEPGVWYSPFIVYDFNGDGKAEVALKTAADDYQKNETGRIYEGSEYLSVLDGMTGEEIARVAWPERNNRYGDVNRQNRNQIGMAYLDGKTPCILAARGTYRLMVVDAWQLNNGKLEKLWRWDGDEENPVVRSQGAHNMVAGDVDGDGKDEILLGSCMLNSNGTLRWSTGLGHSDKAYLTDIDPQREGMEVFLAIEPWVDNGYGVSTVDANTGERIWGVGHKTFHVGDGMVADIDPNSPGLECFASEDKKGGSTDKYLLSAQGKKLGANEDVPPCRNWIWWGAGNIRQLFFGDDNRWGAESTSGGRNQSIGYWQGDKIASGIYGDIIMIADLFGDWREEVVTALPGELRIYHTDIPAKDRKVTLMQDPIYRSYVLQRSQGYPQAPVPSYYLGE</sequence>
<evidence type="ECO:0000313" key="4">
    <source>
        <dbReference type="EMBL" id="PRD49210.1"/>
    </source>
</evidence>
<dbReference type="Pfam" id="PF18370">
    <property type="entry name" value="RGI_lyase"/>
    <property type="match status" value="1"/>
</dbReference>
<dbReference type="AlphaFoldDB" id="A0A2S9J8X4"/>
<proteinExistence type="predicted"/>